<evidence type="ECO:0000256" key="2">
    <source>
        <dbReference type="ARBA" id="ARBA00022980"/>
    </source>
</evidence>
<comment type="caution">
    <text evidence="7">The sequence shown here is derived from an EMBL/GenBank/DDBJ whole genome shotgun (WGS) entry which is preliminary data.</text>
</comment>
<protein>
    <recommendedName>
        <fullName evidence="4 6">50S ribosomal protein L17</fullName>
    </recommendedName>
</protein>
<keyword evidence="2 5" id="KW-0689">Ribosomal protein</keyword>
<gene>
    <name evidence="7" type="ORF">A2851_02900</name>
</gene>
<evidence type="ECO:0000256" key="6">
    <source>
        <dbReference type="RuleBase" id="RU000661"/>
    </source>
</evidence>
<dbReference type="SUPFAM" id="SSF64263">
    <property type="entry name" value="Prokaryotic ribosomal protein L17"/>
    <property type="match status" value="1"/>
</dbReference>
<dbReference type="NCBIfam" id="TIGR00059">
    <property type="entry name" value="L17"/>
    <property type="match status" value="1"/>
</dbReference>
<dbReference type="Pfam" id="PF01196">
    <property type="entry name" value="Ribosomal_L17"/>
    <property type="match status" value="1"/>
</dbReference>
<dbReference type="GO" id="GO:0003735">
    <property type="term" value="F:structural constituent of ribosome"/>
    <property type="evidence" value="ECO:0007669"/>
    <property type="project" value="InterPro"/>
</dbReference>
<dbReference type="PANTHER" id="PTHR14413">
    <property type="entry name" value="RIBOSOMAL PROTEIN L17"/>
    <property type="match status" value="1"/>
</dbReference>
<evidence type="ECO:0000256" key="3">
    <source>
        <dbReference type="ARBA" id="ARBA00023274"/>
    </source>
</evidence>
<keyword evidence="3 5" id="KW-0687">Ribonucleoprotein</keyword>
<proteinExistence type="inferred from homology"/>
<dbReference type="InterPro" id="IPR036373">
    <property type="entry name" value="Ribosomal_bL17_sf"/>
</dbReference>
<dbReference type="STRING" id="1798480.A2851_02900"/>
<sequence>MRHHQKNRKLGREKGQRTALLRSLARSLVLQEGITTTIAKAKELRPFVERLVSTSKKNSLASRRSIASRMGGAPDVVKKLHDTLAERYAKRAGGYTRIIRLGRVGKRAIESARIEFVK</sequence>
<dbReference type="InterPro" id="IPR000456">
    <property type="entry name" value="Ribosomal_bL17"/>
</dbReference>
<evidence type="ECO:0000256" key="1">
    <source>
        <dbReference type="ARBA" id="ARBA00008777"/>
    </source>
</evidence>
<evidence type="ECO:0000313" key="7">
    <source>
        <dbReference type="EMBL" id="OGG53231.1"/>
    </source>
</evidence>
<dbReference type="GO" id="GO:0006412">
    <property type="term" value="P:translation"/>
    <property type="evidence" value="ECO:0007669"/>
    <property type="project" value="InterPro"/>
</dbReference>
<dbReference type="Proteomes" id="UP000176863">
    <property type="component" value="Unassembled WGS sequence"/>
</dbReference>
<dbReference type="PANTHER" id="PTHR14413:SF16">
    <property type="entry name" value="LARGE RIBOSOMAL SUBUNIT PROTEIN BL17M"/>
    <property type="match status" value="1"/>
</dbReference>
<evidence type="ECO:0000313" key="8">
    <source>
        <dbReference type="Proteomes" id="UP000176863"/>
    </source>
</evidence>
<dbReference type="AlphaFoldDB" id="A0A1F6CW13"/>
<dbReference type="Gene3D" id="3.90.1030.10">
    <property type="entry name" value="Ribosomal protein L17"/>
    <property type="match status" value="1"/>
</dbReference>
<name>A0A1F6CW13_9BACT</name>
<reference evidence="7 8" key="1">
    <citation type="journal article" date="2016" name="Nat. Commun.">
        <title>Thousands of microbial genomes shed light on interconnected biogeochemical processes in an aquifer system.</title>
        <authorList>
            <person name="Anantharaman K."/>
            <person name="Brown C.T."/>
            <person name="Hug L.A."/>
            <person name="Sharon I."/>
            <person name="Castelle C.J."/>
            <person name="Probst A.J."/>
            <person name="Thomas B.C."/>
            <person name="Singh A."/>
            <person name="Wilkins M.J."/>
            <person name="Karaoz U."/>
            <person name="Brodie E.L."/>
            <person name="Williams K.H."/>
            <person name="Hubbard S.S."/>
            <person name="Banfield J.F."/>
        </authorList>
    </citation>
    <scope>NUCLEOTIDE SEQUENCE [LARGE SCALE GENOMIC DNA]</scope>
</reference>
<dbReference type="EMBL" id="MFKT01000015">
    <property type="protein sequence ID" value="OGG53231.1"/>
    <property type="molecule type" value="Genomic_DNA"/>
</dbReference>
<evidence type="ECO:0000256" key="5">
    <source>
        <dbReference type="RuleBase" id="RU000660"/>
    </source>
</evidence>
<dbReference type="GO" id="GO:0022625">
    <property type="term" value="C:cytosolic large ribosomal subunit"/>
    <property type="evidence" value="ECO:0007669"/>
    <property type="project" value="TreeGrafter"/>
</dbReference>
<accession>A0A1F6CW13</accession>
<organism evidence="7 8">
    <name type="scientific">Candidatus Kaiserbacteria bacterium RIFCSPHIGHO2_01_FULL_53_29</name>
    <dbReference type="NCBI Taxonomy" id="1798480"/>
    <lineage>
        <taxon>Bacteria</taxon>
        <taxon>Candidatus Kaiseribacteriota</taxon>
    </lineage>
</organism>
<evidence type="ECO:0000256" key="4">
    <source>
        <dbReference type="ARBA" id="ARBA00035494"/>
    </source>
</evidence>
<comment type="similarity">
    <text evidence="1 5">Belongs to the bacterial ribosomal protein bL17 family.</text>
</comment>